<dbReference type="AlphaFoldDB" id="A0AAV2GCY7"/>
<keyword evidence="3" id="KW-1185">Reference proteome</keyword>
<feature type="signal peptide" evidence="1">
    <location>
        <begin position="1"/>
        <end position="24"/>
    </location>
</feature>
<protein>
    <submittedName>
        <fullName evidence="2">Uncharacterized protein</fullName>
    </submittedName>
</protein>
<sequence>MASLIIIALLLLLSSSCNWDYGDAMRLEIEKVTNTLISGVKPGPPSAYVCAMSDRDHLIDDEPGVWAWASCAESLAQPDCTQCV</sequence>
<organism evidence="2 3">
    <name type="scientific">Linum trigynum</name>
    <dbReference type="NCBI Taxonomy" id="586398"/>
    <lineage>
        <taxon>Eukaryota</taxon>
        <taxon>Viridiplantae</taxon>
        <taxon>Streptophyta</taxon>
        <taxon>Embryophyta</taxon>
        <taxon>Tracheophyta</taxon>
        <taxon>Spermatophyta</taxon>
        <taxon>Magnoliopsida</taxon>
        <taxon>eudicotyledons</taxon>
        <taxon>Gunneridae</taxon>
        <taxon>Pentapetalae</taxon>
        <taxon>rosids</taxon>
        <taxon>fabids</taxon>
        <taxon>Malpighiales</taxon>
        <taxon>Linaceae</taxon>
        <taxon>Linum</taxon>
    </lineage>
</organism>
<evidence type="ECO:0000313" key="3">
    <source>
        <dbReference type="Proteomes" id="UP001497516"/>
    </source>
</evidence>
<dbReference type="Proteomes" id="UP001497516">
    <property type="component" value="Chromosome 8"/>
</dbReference>
<proteinExistence type="predicted"/>
<evidence type="ECO:0000313" key="2">
    <source>
        <dbReference type="EMBL" id="CAL1408067.1"/>
    </source>
</evidence>
<accession>A0AAV2GCY7</accession>
<feature type="chain" id="PRO_5043808098" evidence="1">
    <location>
        <begin position="25"/>
        <end position="84"/>
    </location>
</feature>
<reference evidence="2 3" key="1">
    <citation type="submission" date="2024-04" db="EMBL/GenBank/DDBJ databases">
        <authorList>
            <person name="Fracassetti M."/>
        </authorList>
    </citation>
    <scope>NUCLEOTIDE SEQUENCE [LARGE SCALE GENOMIC DNA]</scope>
</reference>
<gene>
    <name evidence="2" type="ORF">LTRI10_LOCUS47691</name>
</gene>
<evidence type="ECO:0000256" key="1">
    <source>
        <dbReference type="SAM" id="SignalP"/>
    </source>
</evidence>
<keyword evidence="1" id="KW-0732">Signal</keyword>
<dbReference type="EMBL" id="OZ034821">
    <property type="protein sequence ID" value="CAL1408067.1"/>
    <property type="molecule type" value="Genomic_DNA"/>
</dbReference>
<name>A0AAV2GCY7_9ROSI</name>